<reference evidence="1 2" key="1">
    <citation type="submission" date="2024-02" db="EMBL/GenBank/DDBJ databases">
        <title>Bacteria isolated from the canopy kelp, Nereocystis luetkeana.</title>
        <authorList>
            <person name="Pfister C.A."/>
            <person name="Younker I.T."/>
            <person name="Light S.H."/>
        </authorList>
    </citation>
    <scope>NUCLEOTIDE SEQUENCE [LARGE SCALE GENOMIC DNA]</scope>
    <source>
        <strain evidence="1 2">TI.1.15</strain>
    </source>
</reference>
<comment type="caution">
    <text evidence="1">The sequence shown here is derived from an EMBL/GenBank/DDBJ whole genome shotgun (WGS) entry which is preliminary data.</text>
</comment>
<name>A0ABU9G0W4_9VIBR</name>
<feature type="non-terminal residue" evidence="1">
    <location>
        <position position="1"/>
    </location>
</feature>
<protein>
    <submittedName>
        <fullName evidence="1">DUF3581 domain-containing protein</fullName>
    </submittedName>
</protein>
<evidence type="ECO:0000313" key="2">
    <source>
        <dbReference type="Proteomes" id="UP001377160"/>
    </source>
</evidence>
<gene>
    <name evidence="1" type="ORF">V8Z71_24220</name>
</gene>
<evidence type="ECO:0000313" key="1">
    <source>
        <dbReference type="EMBL" id="MEL0611385.1"/>
    </source>
</evidence>
<sequence length="38" mass="4276">KRMVASGLTPYDHASVDDLVHRFNERKELFLAQFAAAA</sequence>
<organism evidence="1 2">
    <name type="scientific">Vibrio echinoideorum</name>
    <dbReference type="NCBI Taxonomy" id="2100116"/>
    <lineage>
        <taxon>Bacteria</taxon>
        <taxon>Pseudomonadati</taxon>
        <taxon>Pseudomonadota</taxon>
        <taxon>Gammaproteobacteria</taxon>
        <taxon>Vibrionales</taxon>
        <taxon>Vibrionaceae</taxon>
        <taxon>Vibrio</taxon>
    </lineage>
</organism>
<accession>A0ABU9G0W4</accession>
<keyword evidence="2" id="KW-1185">Reference proteome</keyword>
<dbReference type="EMBL" id="JBANDX010000206">
    <property type="protein sequence ID" value="MEL0611385.1"/>
    <property type="molecule type" value="Genomic_DNA"/>
</dbReference>
<proteinExistence type="predicted"/>
<dbReference type="Proteomes" id="UP001377160">
    <property type="component" value="Unassembled WGS sequence"/>
</dbReference>